<gene>
    <name evidence="3" type="ORF">RM590_27335</name>
</gene>
<feature type="transmembrane region" description="Helical" evidence="2">
    <location>
        <begin position="46"/>
        <end position="70"/>
    </location>
</feature>
<protein>
    <recommendedName>
        <fullName evidence="5">Serine/threonine protein kinase</fullName>
    </recommendedName>
</protein>
<feature type="region of interest" description="Disordered" evidence="1">
    <location>
        <begin position="70"/>
        <end position="159"/>
    </location>
</feature>
<keyword evidence="4" id="KW-1185">Reference proteome</keyword>
<keyword evidence="2" id="KW-0812">Transmembrane</keyword>
<evidence type="ECO:0000256" key="2">
    <source>
        <dbReference type="SAM" id="Phobius"/>
    </source>
</evidence>
<organism evidence="3 4">
    <name type="scientific">Streptomyces litchfieldiae</name>
    <dbReference type="NCBI Taxonomy" id="3075543"/>
    <lineage>
        <taxon>Bacteria</taxon>
        <taxon>Bacillati</taxon>
        <taxon>Actinomycetota</taxon>
        <taxon>Actinomycetes</taxon>
        <taxon>Kitasatosporales</taxon>
        <taxon>Streptomycetaceae</taxon>
        <taxon>Streptomyces</taxon>
    </lineage>
</organism>
<keyword evidence="2" id="KW-1133">Transmembrane helix</keyword>
<proteinExistence type="predicted"/>
<feature type="compositionally biased region" description="Polar residues" evidence="1">
    <location>
        <begin position="134"/>
        <end position="159"/>
    </location>
</feature>
<reference evidence="4" key="1">
    <citation type="submission" date="2023-07" db="EMBL/GenBank/DDBJ databases">
        <title>30 novel species of actinomycetes from the DSMZ collection.</title>
        <authorList>
            <person name="Nouioui I."/>
        </authorList>
    </citation>
    <scope>NUCLEOTIDE SEQUENCE [LARGE SCALE GENOMIC DNA]</scope>
    <source>
        <strain evidence="4">DSM 44938</strain>
    </source>
</reference>
<evidence type="ECO:0000256" key="1">
    <source>
        <dbReference type="SAM" id="MobiDB-lite"/>
    </source>
</evidence>
<evidence type="ECO:0000313" key="4">
    <source>
        <dbReference type="Proteomes" id="UP001183246"/>
    </source>
</evidence>
<comment type="caution">
    <text evidence="3">The sequence shown here is derived from an EMBL/GenBank/DDBJ whole genome shotgun (WGS) entry which is preliminary data.</text>
</comment>
<dbReference type="RefSeq" id="WP_311707393.1">
    <property type="nucleotide sequence ID" value="NZ_JAVREL010000019.1"/>
</dbReference>
<name>A0ABU2MY24_9ACTN</name>
<accession>A0ABU2MY24</accession>
<evidence type="ECO:0008006" key="5">
    <source>
        <dbReference type="Google" id="ProtNLM"/>
    </source>
</evidence>
<sequence>MTRDDDVAREAARLLFPLRDAGPGGPGVDVARAVREGRRRRRVRRAAAPVVAALVVALVTAALALLAGLVPGGTETPPADDRSRVTPTDPPVPTGPAEPSWTDGGSLTRSPGASADEGSPSSFSGSPADDAFSGSPTDDGTATDNGFSNAPTGRATPTG</sequence>
<evidence type="ECO:0000313" key="3">
    <source>
        <dbReference type="EMBL" id="MDT0346272.1"/>
    </source>
</evidence>
<keyword evidence="2" id="KW-0472">Membrane</keyword>
<dbReference type="EMBL" id="JAVREL010000019">
    <property type="protein sequence ID" value="MDT0346272.1"/>
    <property type="molecule type" value="Genomic_DNA"/>
</dbReference>
<dbReference type="Proteomes" id="UP001183246">
    <property type="component" value="Unassembled WGS sequence"/>
</dbReference>